<dbReference type="RefSeq" id="WP_182462625.1">
    <property type="nucleotide sequence ID" value="NZ_CP059732.1"/>
</dbReference>
<dbReference type="InterPro" id="IPR012093">
    <property type="entry name" value="Pirin"/>
</dbReference>
<reference evidence="2 3" key="1">
    <citation type="submission" date="2020-07" db="EMBL/GenBank/DDBJ databases">
        <title>Spirosoma foliorum sp. nov., isolated from the leaves on the Nejang mountain Korea, Republic of.</title>
        <authorList>
            <person name="Ho H."/>
            <person name="Lee Y.-J."/>
            <person name="Nurcahyanto D.-A."/>
            <person name="Kim S.-G."/>
        </authorList>
    </citation>
    <scope>NUCLEOTIDE SEQUENCE [LARGE SCALE GENOMIC DNA]</scope>
    <source>
        <strain evidence="2 3">PL0136</strain>
    </source>
</reference>
<keyword evidence="3" id="KW-1185">Reference proteome</keyword>
<dbReference type="AlphaFoldDB" id="A0A7G5H2D7"/>
<dbReference type="EMBL" id="CP059732">
    <property type="protein sequence ID" value="QMW05279.1"/>
    <property type="molecule type" value="Genomic_DNA"/>
</dbReference>
<accession>A0A7G5H2D7</accession>
<sequence length="240" mass="26681">MDNQTQAQLYLADQRGCSQIEYFRSFHGFNFGSYVSEHRTPFGALKLLNDDTLKAGSTISMQVEENTTVMLLPVAGGLEFKSSLEAGFLEAGQVQILSLAAGMSYEVSNPYETELINFIQIWLTDQSNELAPASHQTNFDLTNKNQLLPLVAINTDDQANHCQHIGFIGSYTGREEAVYQTRKAENGVFVFVLNGAFEVQNRLLHERDGLALSSIRNGEVDFEALSNEALLLLLEVPMYS</sequence>
<evidence type="ECO:0000259" key="1">
    <source>
        <dbReference type="Pfam" id="PF17954"/>
    </source>
</evidence>
<dbReference type="PANTHER" id="PTHR43212">
    <property type="entry name" value="QUERCETIN 2,3-DIOXYGENASE"/>
    <property type="match status" value="1"/>
</dbReference>
<dbReference type="Gene3D" id="2.60.120.10">
    <property type="entry name" value="Jelly Rolls"/>
    <property type="match status" value="2"/>
</dbReference>
<dbReference type="KEGG" id="sfol:H3H32_10525"/>
<evidence type="ECO:0000313" key="2">
    <source>
        <dbReference type="EMBL" id="QMW05279.1"/>
    </source>
</evidence>
<organism evidence="2 3">
    <name type="scientific">Spirosoma foliorum</name>
    <dbReference type="NCBI Taxonomy" id="2710596"/>
    <lineage>
        <taxon>Bacteria</taxon>
        <taxon>Pseudomonadati</taxon>
        <taxon>Bacteroidota</taxon>
        <taxon>Cytophagia</taxon>
        <taxon>Cytophagales</taxon>
        <taxon>Cytophagaceae</taxon>
        <taxon>Spirosoma</taxon>
    </lineage>
</organism>
<dbReference type="Proteomes" id="UP000515369">
    <property type="component" value="Chromosome"/>
</dbReference>
<name>A0A7G5H2D7_9BACT</name>
<dbReference type="SUPFAM" id="SSF51182">
    <property type="entry name" value="RmlC-like cupins"/>
    <property type="match status" value="1"/>
</dbReference>
<dbReference type="InterPro" id="IPR014710">
    <property type="entry name" value="RmlC-like_jellyroll"/>
</dbReference>
<evidence type="ECO:0000313" key="3">
    <source>
        <dbReference type="Proteomes" id="UP000515369"/>
    </source>
</evidence>
<proteinExistence type="predicted"/>
<dbReference type="InterPro" id="IPR011051">
    <property type="entry name" value="RmlC_Cupin_sf"/>
</dbReference>
<gene>
    <name evidence="2" type="ORF">H3H32_10525</name>
</gene>
<protein>
    <submittedName>
        <fullName evidence="2">Pirin</fullName>
    </submittedName>
</protein>
<dbReference type="PANTHER" id="PTHR43212:SF3">
    <property type="entry name" value="QUERCETIN 2,3-DIOXYGENASE"/>
    <property type="match status" value="1"/>
</dbReference>
<dbReference type="InterPro" id="IPR041602">
    <property type="entry name" value="Quercetinase_C"/>
</dbReference>
<feature type="domain" description="Quercetin 2,3-dioxygenase C-terminal cupin" evidence="1">
    <location>
        <begin position="174"/>
        <end position="234"/>
    </location>
</feature>
<dbReference type="Pfam" id="PF17954">
    <property type="entry name" value="Pirin_C_2"/>
    <property type="match status" value="1"/>
</dbReference>